<reference evidence="3 4" key="1">
    <citation type="submission" date="2016-11" db="EMBL/GenBank/DDBJ databases">
        <authorList>
            <person name="Jaros S."/>
            <person name="Januszkiewicz K."/>
            <person name="Wedrychowicz H."/>
        </authorList>
    </citation>
    <scope>NUCLEOTIDE SEQUENCE [LARGE SCALE GENOMIC DNA]</scope>
    <source>
        <strain evidence="3 4">DSM 12906</strain>
    </source>
</reference>
<dbReference type="InterPro" id="IPR037053">
    <property type="entry name" value="Phage_tail_collar_dom_sf"/>
</dbReference>
<organism evidence="3 4">
    <name type="scientific">Tessaracoccus bendigoensis DSM 12906</name>
    <dbReference type="NCBI Taxonomy" id="1123357"/>
    <lineage>
        <taxon>Bacteria</taxon>
        <taxon>Bacillati</taxon>
        <taxon>Actinomycetota</taxon>
        <taxon>Actinomycetes</taxon>
        <taxon>Propionibacteriales</taxon>
        <taxon>Propionibacteriaceae</taxon>
        <taxon>Tessaracoccus</taxon>
    </lineage>
</organism>
<keyword evidence="4" id="KW-1185">Reference proteome</keyword>
<evidence type="ECO:0000256" key="1">
    <source>
        <dbReference type="SAM" id="MobiDB-lite"/>
    </source>
</evidence>
<evidence type="ECO:0000259" key="2">
    <source>
        <dbReference type="Pfam" id="PF07484"/>
    </source>
</evidence>
<proteinExistence type="predicted"/>
<evidence type="ECO:0000313" key="4">
    <source>
        <dbReference type="Proteomes" id="UP000184512"/>
    </source>
</evidence>
<gene>
    <name evidence="3" type="ORF">SAMN02745244_03209</name>
</gene>
<feature type="domain" description="Phage tail collar" evidence="2">
    <location>
        <begin position="6"/>
        <end position="62"/>
    </location>
</feature>
<protein>
    <submittedName>
        <fullName evidence="3">Microcystin-dependent protein</fullName>
    </submittedName>
</protein>
<dbReference type="Gene3D" id="3.90.1340.10">
    <property type="entry name" value="Phage tail collar domain"/>
    <property type="match status" value="1"/>
</dbReference>
<name>A0A1M6LZY9_9ACTN</name>
<dbReference type="RefSeq" id="WP_073190201.1">
    <property type="nucleotide sequence ID" value="NZ_FQZG01000078.1"/>
</dbReference>
<feature type="region of interest" description="Disordered" evidence="1">
    <location>
        <begin position="101"/>
        <end position="128"/>
    </location>
</feature>
<accession>A0A1M6LZY9</accession>
<sequence>MEFYLGQICLFPYNFVPRGFAACEGQLLSIAQNSALFSLLGTTYGGDGRTTFALPDLRGRAPVSQGQGSGLSRHQLGEIGGAEQVTLTVNQLPAHSHQVNATLNSDSKTPSGQVPGYNGSTSGYGTQDGTTMSANMIANTGGSHPTPTVSPYLTLQWAISLQGPYPTRD</sequence>
<dbReference type="STRING" id="1123357.SAMN02745244_03209"/>
<dbReference type="SUPFAM" id="SSF88874">
    <property type="entry name" value="Receptor-binding domain of short tail fibre protein gp12"/>
    <property type="match status" value="1"/>
</dbReference>
<dbReference type="Proteomes" id="UP000184512">
    <property type="component" value="Unassembled WGS sequence"/>
</dbReference>
<evidence type="ECO:0000313" key="3">
    <source>
        <dbReference type="EMBL" id="SHJ76787.1"/>
    </source>
</evidence>
<dbReference type="Pfam" id="PF07484">
    <property type="entry name" value="Collar"/>
    <property type="match status" value="1"/>
</dbReference>
<dbReference type="InterPro" id="IPR011083">
    <property type="entry name" value="Phage_tail_collar_dom"/>
</dbReference>
<dbReference type="EMBL" id="FQZG01000078">
    <property type="protein sequence ID" value="SHJ76787.1"/>
    <property type="molecule type" value="Genomic_DNA"/>
</dbReference>
<dbReference type="AlphaFoldDB" id="A0A1M6LZY9"/>